<organism evidence="2 3">
    <name type="scientific">Hibiscus sabdariffa</name>
    <name type="common">roselle</name>
    <dbReference type="NCBI Taxonomy" id="183260"/>
    <lineage>
        <taxon>Eukaryota</taxon>
        <taxon>Viridiplantae</taxon>
        <taxon>Streptophyta</taxon>
        <taxon>Embryophyta</taxon>
        <taxon>Tracheophyta</taxon>
        <taxon>Spermatophyta</taxon>
        <taxon>Magnoliopsida</taxon>
        <taxon>eudicotyledons</taxon>
        <taxon>Gunneridae</taxon>
        <taxon>Pentapetalae</taxon>
        <taxon>rosids</taxon>
        <taxon>malvids</taxon>
        <taxon>Malvales</taxon>
        <taxon>Malvaceae</taxon>
        <taxon>Malvoideae</taxon>
        <taxon>Hibiscus</taxon>
    </lineage>
</organism>
<evidence type="ECO:0000313" key="2">
    <source>
        <dbReference type="EMBL" id="KAK8982893.1"/>
    </source>
</evidence>
<protein>
    <submittedName>
        <fullName evidence="2">Uncharacterized protein</fullName>
    </submittedName>
</protein>
<comment type="caution">
    <text evidence="2">The sequence shown here is derived from an EMBL/GenBank/DDBJ whole genome shotgun (WGS) entry which is preliminary data.</text>
</comment>
<gene>
    <name evidence="2" type="ORF">V6N11_054878</name>
</gene>
<reference evidence="2 3" key="1">
    <citation type="journal article" date="2024" name="G3 (Bethesda)">
        <title>Genome assembly of Hibiscus sabdariffa L. provides insights into metabolisms of medicinal natural products.</title>
        <authorList>
            <person name="Kim T."/>
        </authorList>
    </citation>
    <scope>NUCLEOTIDE SEQUENCE [LARGE SCALE GENOMIC DNA]</scope>
    <source>
        <strain evidence="2">TK-2024</strain>
        <tissue evidence="2">Old leaves</tissue>
    </source>
</reference>
<evidence type="ECO:0000313" key="3">
    <source>
        <dbReference type="Proteomes" id="UP001396334"/>
    </source>
</evidence>
<evidence type="ECO:0000256" key="1">
    <source>
        <dbReference type="SAM" id="MobiDB-lite"/>
    </source>
</evidence>
<dbReference type="Proteomes" id="UP001396334">
    <property type="component" value="Unassembled WGS sequence"/>
</dbReference>
<name>A0ABR2P3L7_9ROSI</name>
<sequence length="316" mass="35886">MPQGVQLSIGQTPIPNEGKEVQPSPNKVNRDLVMVNEEIKDITLAKISDREITGNVEIKEKTDFISLSNLSPFGYEPNFTNGKYTDAFSRREKDVTLNCNVKNLNLESIQISDTSQDLPVLGSKKRKVLADISDEDLFSANKPPYGNKIDAIPILEEVSDMPTVNSEFPDETNPINMPYEELQEEHHGLFRSLFDPKKINKLRMPQGVESTWYSLGKGERIVGYVLTTRLRDLTDGSLPFMEVGGGCSFMYGTMWDSAVVRFYKAFSWRWLLKTSKNKEKDVKDRNDLGIKFRIAAINSQLLAFKRVYTSNIETRV</sequence>
<feature type="region of interest" description="Disordered" evidence="1">
    <location>
        <begin position="1"/>
        <end position="25"/>
    </location>
</feature>
<feature type="compositionally biased region" description="Polar residues" evidence="1">
    <location>
        <begin position="1"/>
        <end position="14"/>
    </location>
</feature>
<keyword evidence="3" id="KW-1185">Reference proteome</keyword>
<dbReference type="EMBL" id="JBBPBN010000083">
    <property type="protein sequence ID" value="KAK8982893.1"/>
    <property type="molecule type" value="Genomic_DNA"/>
</dbReference>
<proteinExistence type="predicted"/>
<accession>A0ABR2P3L7</accession>